<name>A7NLL3_ROSCS</name>
<dbReference type="eggNOG" id="COG1716">
    <property type="taxonomic scope" value="Bacteria"/>
</dbReference>
<dbReference type="SUPFAM" id="SSF49879">
    <property type="entry name" value="SMAD/FHA domain"/>
    <property type="match status" value="1"/>
</dbReference>
<feature type="domain" description="FHA" evidence="1">
    <location>
        <begin position="13"/>
        <end position="74"/>
    </location>
</feature>
<dbReference type="CDD" id="cd00060">
    <property type="entry name" value="FHA"/>
    <property type="match status" value="1"/>
</dbReference>
<dbReference type="PROSITE" id="PS50006">
    <property type="entry name" value="FHA_DOMAIN"/>
    <property type="match status" value="1"/>
</dbReference>
<dbReference type="Gene3D" id="2.60.200.20">
    <property type="match status" value="1"/>
</dbReference>
<organism evidence="2 3">
    <name type="scientific">Roseiflexus castenholzii (strain DSM 13941 / HLO8)</name>
    <dbReference type="NCBI Taxonomy" id="383372"/>
    <lineage>
        <taxon>Bacteria</taxon>
        <taxon>Bacillati</taxon>
        <taxon>Chloroflexota</taxon>
        <taxon>Chloroflexia</taxon>
        <taxon>Chloroflexales</taxon>
        <taxon>Roseiflexineae</taxon>
        <taxon>Roseiflexaceae</taxon>
        <taxon>Roseiflexus</taxon>
    </lineage>
</organism>
<dbReference type="KEGG" id="rca:Rcas_2321"/>
<dbReference type="InterPro" id="IPR000253">
    <property type="entry name" value="FHA_dom"/>
</dbReference>
<dbReference type="SUPFAM" id="SSF160246">
    <property type="entry name" value="EspE N-terminal domain-like"/>
    <property type="match status" value="1"/>
</dbReference>
<dbReference type="HOGENOM" id="CLU_1460255_0_0_0"/>
<dbReference type="Pfam" id="PF16697">
    <property type="entry name" value="Yop-YscD_cpl"/>
    <property type="match status" value="1"/>
</dbReference>
<keyword evidence="3" id="KW-1185">Reference proteome</keyword>
<protein>
    <submittedName>
        <fullName evidence="2">FHA domain containing protein</fullName>
    </submittedName>
</protein>
<evidence type="ECO:0000313" key="3">
    <source>
        <dbReference type="Proteomes" id="UP000000263"/>
    </source>
</evidence>
<dbReference type="STRING" id="383372.Rcas_2321"/>
<accession>A7NLL3</accession>
<sequence>MVKALVLTAITGTQIGRRYTVSERVNTIGSGPQCNVTLNDRHLQPRHAEIRQMFDRWFIVPLAPGGISLNGAPVSGQSRLNPGDQLTLGGTTYRISYEELEERALGTAAETQTQSVPRLGEYFVRRGILTPEQVARVVQRQRDMQSSGVTLPFGQIAYEMGLINRAQLEQALNEQRNDFQAHFHD</sequence>
<dbReference type="AlphaFoldDB" id="A7NLL3"/>
<dbReference type="EMBL" id="CP000804">
    <property type="protein sequence ID" value="ABU58404.1"/>
    <property type="molecule type" value="Genomic_DNA"/>
</dbReference>
<dbReference type="Proteomes" id="UP000000263">
    <property type="component" value="Chromosome"/>
</dbReference>
<dbReference type="RefSeq" id="WP_012120828.1">
    <property type="nucleotide sequence ID" value="NC_009767.1"/>
</dbReference>
<reference evidence="2 3" key="1">
    <citation type="submission" date="2007-08" db="EMBL/GenBank/DDBJ databases">
        <title>Complete sequence of Roseiflexus castenholzii DSM 13941.</title>
        <authorList>
            <consortium name="US DOE Joint Genome Institute"/>
            <person name="Copeland A."/>
            <person name="Lucas S."/>
            <person name="Lapidus A."/>
            <person name="Barry K."/>
            <person name="Glavina del Rio T."/>
            <person name="Dalin E."/>
            <person name="Tice H."/>
            <person name="Pitluck S."/>
            <person name="Thompson L.S."/>
            <person name="Brettin T."/>
            <person name="Bruce D."/>
            <person name="Detter J.C."/>
            <person name="Han C."/>
            <person name="Tapia R."/>
            <person name="Schmutz J."/>
            <person name="Larimer F."/>
            <person name="Land M."/>
            <person name="Hauser L."/>
            <person name="Kyrpides N."/>
            <person name="Mikhailova N."/>
            <person name="Bryant D.A."/>
            <person name="Hanada S."/>
            <person name="Tsukatani Y."/>
            <person name="Richardson P."/>
        </authorList>
    </citation>
    <scope>NUCLEOTIDE SEQUENCE [LARGE SCALE GENOMIC DNA]</scope>
    <source>
        <strain evidence="3">DSM 13941 / HLO8</strain>
    </source>
</reference>
<evidence type="ECO:0000313" key="2">
    <source>
        <dbReference type="EMBL" id="ABU58404.1"/>
    </source>
</evidence>
<proteinExistence type="predicted"/>
<dbReference type="InterPro" id="IPR032030">
    <property type="entry name" value="YscD_cytoplasmic_dom"/>
</dbReference>
<gene>
    <name evidence="2" type="ordered locus">Rcas_2321</name>
</gene>
<dbReference type="OrthoDB" id="160971at2"/>
<dbReference type="InterPro" id="IPR008984">
    <property type="entry name" value="SMAD_FHA_dom_sf"/>
</dbReference>
<evidence type="ECO:0000259" key="1">
    <source>
        <dbReference type="PROSITE" id="PS50006"/>
    </source>
</evidence>
<dbReference type="InterPro" id="IPR037257">
    <property type="entry name" value="T2SS_E_N_sf"/>
</dbReference>